<name>A0AAJ8M499_9TREE</name>
<evidence type="ECO:0000256" key="1">
    <source>
        <dbReference type="SAM" id="MobiDB-lite"/>
    </source>
</evidence>
<reference evidence="3" key="3">
    <citation type="submission" date="2024-01" db="EMBL/GenBank/DDBJ databases">
        <authorList>
            <person name="Coelho M.A."/>
            <person name="David-Palma M."/>
            <person name="Shea T."/>
            <person name="Sun S."/>
            <person name="Cuomo C.A."/>
            <person name="Heitman J."/>
        </authorList>
    </citation>
    <scope>NUCLEOTIDE SEQUENCE</scope>
    <source>
        <strain evidence="3">CBS 7841</strain>
    </source>
</reference>
<keyword evidence="2" id="KW-0472">Membrane</keyword>
<sequence length="1016" mass="111342">MRPVLAAAALAAFKLPGGYVRLDQHYKPGFIVLSYLIAFVGSLCTLELLIRRTTNSGWRNQALLAAAGVCFGSVSTFAMHFVFNNALALHHSVHAEYPEVYLAYGAGYTVLSLVVSCLVMTVAFFIMGTKCMGAGRGVGKDEYREWKSAQMLRRGNRSWFALHPEAGAGSDGKLENGSKDGTEEQVAYPPRHASPVVQTDSRSTFAGRRASLPADILLPPLPSYVRPTALRRIESLSEAECEPVSPSSRHHLASIGTVEELKDEMEQGEKRSQRKGSLEAHWGRLGIVLGFDVVTAGEIVKVFVTGITAGLGVVGMRQASIIGIPYMAYQPAYVVGSVIIACSAMVIALYIMFIIRRPKLKHTWWSKIVVALILAVAVCAMHFCGSMGTTYGWPVDKSTERHSQLTGTNVAITGVVAALAFTACIACVVFFVLHSLYLRRELARRRRVVVACVMFDEYNRVLVNSSDGMLPMCDIASLSGEMEKEAGRAVLFAQSPTSGSAVLGMDLSVGHEAFVAALKLSWAWRNQEEWDDDRCHDVAEIGKGSLGQVVGMAGAALSVEFLEKFTASSRHLATRLMGQMDGIARLGVLYDRILTTDDIVSKGQLIFLVRRVDSASERFDLESRHYIFADPAAVASALHRLLSVPFDRIMPLLDDARLFCDSTLHCTLQPGKLYAGIAIVQAAPFDGLRVLLETEKRSQLPMREMCTFGLCDSDRLSGTVEEIGEALSMLQGLSMFGVITRNAATDNYTTDSLSRRVVLLSIALERVIIPMLDEMLTAEDMIHILPRLILHPVLVPLTPGSQLPFSFEKRPTYIPPFIIVFFASYDAAVNTFTDKWLPFNLFKAQNACVMAQRIQYSMRMERSWAETARDQMARRTNRVESDLQSSGQVSSNHQTLDVPAFDTGILNAFSFSSKTQGAVSDTSQYTAQPRSSLKQVIPGRVRNGSFARSRLGSTCEGNISPSMEGNPSRPGSVGLEIPTEINAAKDISTRQVSPGVGIWDQDWLLKLLRSKLRAEA</sequence>
<reference evidence="3" key="2">
    <citation type="journal article" date="2022" name="Elife">
        <title>Obligate sexual reproduction of a homothallic fungus closely related to the Cryptococcus pathogenic species complex.</title>
        <authorList>
            <person name="Passer A.R."/>
            <person name="Clancey S.A."/>
            <person name="Shea T."/>
            <person name="David-Palma M."/>
            <person name="Averette A.F."/>
            <person name="Boekhout T."/>
            <person name="Porcel B.M."/>
            <person name="Nowrousian M."/>
            <person name="Cuomo C.A."/>
            <person name="Sun S."/>
            <person name="Heitman J."/>
            <person name="Coelho M.A."/>
        </authorList>
    </citation>
    <scope>NUCLEOTIDE SEQUENCE</scope>
    <source>
        <strain evidence="3">CBS 7841</strain>
    </source>
</reference>
<protein>
    <recommendedName>
        <fullName evidence="5">MHYT domain-containing protein</fullName>
    </recommendedName>
</protein>
<dbReference type="KEGG" id="cdep:91089866"/>
<feature type="transmembrane region" description="Helical" evidence="2">
    <location>
        <begin position="368"/>
        <end position="391"/>
    </location>
</feature>
<feature type="region of interest" description="Disordered" evidence="1">
    <location>
        <begin position="165"/>
        <end position="204"/>
    </location>
</feature>
<proteinExistence type="predicted"/>
<evidence type="ECO:0000313" key="3">
    <source>
        <dbReference type="EMBL" id="WVN90421.1"/>
    </source>
</evidence>
<dbReference type="EMBL" id="CP143790">
    <property type="protein sequence ID" value="WVN90421.1"/>
    <property type="molecule type" value="Genomic_DNA"/>
</dbReference>
<dbReference type="Proteomes" id="UP000094043">
    <property type="component" value="Chromosome 7"/>
</dbReference>
<dbReference type="PANTHER" id="PTHR35152:SF1">
    <property type="entry name" value="DOMAIN SIGNALLING PROTEIN, PUTATIVE (AFU_ORTHOLOGUE AFUA_5G11310)-RELATED"/>
    <property type="match status" value="1"/>
</dbReference>
<feature type="transmembrane region" description="Helical" evidence="2">
    <location>
        <begin position="332"/>
        <end position="356"/>
    </location>
</feature>
<feature type="transmembrane region" description="Helical" evidence="2">
    <location>
        <begin position="411"/>
        <end position="437"/>
    </location>
</feature>
<feature type="compositionally biased region" description="Basic and acidic residues" evidence="1">
    <location>
        <begin position="172"/>
        <end position="182"/>
    </location>
</feature>
<dbReference type="AlphaFoldDB" id="A0AAJ8M499"/>
<gene>
    <name evidence="3" type="ORF">L203_105657</name>
</gene>
<dbReference type="GeneID" id="91089866"/>
<keyword evidence="4" id="KW-1185">Reference proteome</keyword>
<evidence type="ECO:0000256" key="2">
    <source>
        <dbReference type="SAM" id="Phobius"/>
    </source>
</evidence>
<keyword evidence="2" id="KW-1133">Transmembrane helix</keyword>
<feature type="transmembrane region" description="Helical" evidence="2">
    <location>
        <begin position="30"/>
        <end position="50"/>
    </location>
</feature>
<evidence type="ECO:0008006" key="5">
    <source>
        <dbReference type="Google" id="ProtNLM"/>
    </source>
</evidence>
<organism evidence="3 4">
    <name type="scientific">Cryptococcus depauperatus CBS 7841</name>
    <dbReference type="NCBI Taxonomy" id="1295531"/>
    <lineage>
        <taxon>Eukaryota</taxon>
        <taxon>Fungi</taxon>
        <taxon>Dikarya</taxon>
        <taxon>Basidiomycota</taxon>
        <taxon>Agaricomycotina</taxon>
        <taxon>Tremellomycetes</taxon>
        <taxon>Tremellales</taxon>
        <taxon>Cryptococcaceae</taxon>
        <taxon>Cryptococcus</taxon>
    </lineage>
</organism>
<dbReference type="RefSeq" id="XP_066071121.1">
    <property type="nucleotide sequence ID" value="XM_066215024.1"/>
</dbReference>
<feature type="transmembrane region" description="Helical" evidence="2">
    <location>
        <begin position="62"/>
        <end position="83"/>
    </location>
</feature>
<keyword evidence="2" id="KW-0812">Transmembrane</keyword>
<accession>A0AAJ8M499</accession>
<reference evidence="3" key="1">
    <citation type="submission" date="2016-06" db="EMBL/GenBank/DDBJ databases">
        <authorList>
            <person name="Cuomo C."/>
            <person name="Litvintseva A."/>
            <person name="Heitman J."/>
            <person name="Chen Y."/>
            <person name="Sun S."/>
            <person name="Springer D."/>
            <person name="Dromer F."/>
            <person name="Young S."/>
            <person name="Zeng Q."/>
            <person name="Chapman S."/>
            <person name="Gujja S."/>
            <person name="Saif S."/>
            <person name="Birren B."/>
        </authorList>
    </citation>
    <scope>NUCLEOTIDE SEQUENCE</scope>
    <source>
        <strain evidence="3">CBS 7841</strain>
    </source>
</reference>
<feature type="transmembrane region" description="Helical" evidence="2">
    <location>
        <begin position="103"/>
        <end position="126"/>
    </location>
</feature>
<evidence type="ECO:0000313" key="4">
    <source>
        <dbReference type="Proteomes" id="UP000094043"/>
    </source>
</evidence>
<dbReference type="PANTHER" id="PTHR35152">
    <property type="entry name" value="DOMAIN SIGNALLING PROTEIN, PUTATIVE (AFU_ORTHOLOGUE AFUA_5G11310)-RELATED"/>
    <property type="match status" value="1"/>
</dbReference>